<evidence type="ECO:0000313" key="1">
    <source>
        <dbReference type="EMBL" id="HIQ72592.1"/>
    </source>
</evidence>
<organism evidence="1 2">
    <name type="scientific">Candidatus Onthenecus intestinigallinarum</name>
    <dbReference type="NCBI Taxonomy" id="2840875"/>
    <lineage>
        <taxon>Bacteria</taxon>
        <taxon>Bacillati</taxon>
        <taxon>Bacillota</taxon>
        <taxon>Clostridia</taxon>
        <taxon>Eubacteriales</taxon>
        <taxon>Candidatus Onthenecus</taxon>
    </lineage>
</organism>
<gene>
    <name evidence="1" type="ORF">IAB73_10350</name>
</gene>
<dbReference type="Proteomes" id="UP000886887">
    <property type="component" value="Unassembled WGS sequence"/>
</dbReference>
<dbReference type="Pfam" id="PF00756">
    <property type="entry name" value="Esterase"/>
    <property type="match status" value="1"/>
</dbReference>
<dbReference type="InterPro" id="IPR029058">
    <property type="entry name" value="AB_hydrolase_fold"/>
</dbReference>
<dbReference type="Gene3D" id="3.40.50.1820">
    <property type="entry name" value="alpha/beta hydrolase"/>
    <property type="match status" value="1"/>
</dbReference>
<dbReference type="EMBL" id="DVFJ01000036">
    <property type="protein sequence ID" value="HIQ72592.1"/>
    <property type="molecule type" value="Genomic_DNA"/>
</dbReference>
<accession>A0A9D1CRI9</accession>
<evidence type="ECO:0000313" key="2">
    <source>
        <dbReference type="Proteomes" id="UP000886887"/>
    </source>
</evidence>
<dbReference type="PANTHER" id="PTHR48098">
    <property type="entry name" value="ENTEROCHELIN ESTERASE-RELATED"/>
    <property type="match status" value="1"/>
</dbReference>
<dbReference type="AlphaFoldDB" id="A0A9D1CRI9"/>
<reference evidence="1" key="2">
    <citation type="journal article" date="2021" name="PeerJ">
        <title>Extensive microbial diversity within the chicken gut microbiome revealed by metagenomics and culture.</title>
        <authorList>
            <person name="Gilroy R."/>
            <person name="Ravi A."/>
            <person name="Getino M."/>
            <person name="Pursley I."/>
            <person name="Horton D.L."/>
            <person name="Alikhan N.F."/>
            <person name="Baker D."/>
            <person name="Gharbi K."/>
            <person name="Hall N."/>
            <person name="Watson M."/>
            <person name="Adriaenssens E.M."/>
            <person name="Foster-Nyarko E."/>
            <person name="Jarju S."/>
            <person name="Secka A."/>
            <person name="Antonio M."/>
            <person name="Oren A."/>
            <person name="Chaudhuri R.R."/>
            <person name="La Ragione R."/>
            <person name="Hildebrand F."/>
            <person name="Pallen M.J."/>
        </authorList>
    </citation>
    <scope>NUCLEOTIDE SEQUENCE</scope>
    <source>
        <strain evidence="1">ChiSxjej2B14-6234</strain>
    </source>
</reference>
<reference evidence="1" key="1">
    <citation type="submission" date="2020-10" db="EMBL/GenBank/DDBJ databases">
        <authorList>
            <person name="Gilroy R."/>
        </authorList>
    </citation>
    <scope>NUCLEOTIDE SEQUENCE</scope>
    <source>
        <strain evidence="1">ChiSxjej2B14-6234</strain>
    </source>
</reference>
<name>A0A9D1CRI9_9FIRM</name>
<comment type="caution">
    <text evidence="1">The sequence shown here is derived from an EMBL/GenBank/DDBJ whole genome shotgun (WGS) entry which is preliminary data.</text>
</comment>
<proteinExistence type="predicted"/>
<protein>
    <submittedName>
        <fullName evidence="1">Esterase family protein</fullName>
    </submittedName>
</protein>
<dbReference type="PANTHER" id="PTHR48098:SF3">
    <property type="entry name" value="IRON(III) ENTEROBACTIN ESTERASE"/>
    <property type="match status" value="1"/>
</dbReference>
<sequence>MQAAYHRMYSPSLMRDMEVNVYGTHGKPCVVFPSQNGRYFDFESFDMIEPCRPWLEAGKLRLFCVDSIDRETWSNRETPPRKRIERHELWFRYLTEEFYPRMMRMCGEGQMPFTIGCSMGATHAANLFFRRPDLFDGLISLSGTYDARLFFGDYMDEMVYYNSPYQCLKNMAPDHPYMKLFNRSNIILCVGQGAWEKDMLESTRAMQAVFEEKGIRAWVDVWGSDVAHDWIWWRKQLHYFLEKILGEA</sequence>
<dbReference type="InterPro" id="IPR000801">
    <property type="entry name" value="Esterase-like"/>
</dbReference>
<dbReference type="SUPFAM" id="SSF53474">
    <property type="entry name" value="alpha/beta-Hydrolases"/>
    <property type="match status" value="1"/>
</dbReference>
<dbReference type="InterPro" id="IPR050583">
    <property type="entry name" value="Mycobacterial_A85_antigen"/>
</dbReference>